<gene>
    <name evidence="3" type="ORF">C7T94_04875</name>
</gene>
<sequence length="230" mass="25665">MKAAALLYDFSLLLFPEPCQACGKPLFRGETLICTDCIYNLPYTDYHTDPENRLARQFWGRVPLAAATALLYFRKGGRVQTLLHRLKYGHKPELARLMGTLLARQLMQSALTRPDDVIPVPMYKRNERKRGYNQSWLIAAGLCATANLLLSDKVLVKTQKTSSQTRRSRFSRYENMRQVFELQPAANINGRHVLLIDDVVTTGSTAEACALVLLGAGAASVSLATLAFTE</sequence>
<name>A0A2T3HNP5_9SPHI</name>
<comment type="caution">
    <text evidence="3">The sequence shown here is derived from an EMBL/GenBank/DDBJ whole genome shotgun (WGS) entry which is preliminary data.</text>
</comment>
<dbReference type="Proteomes" id="UP000240912">
    <property type="component" value="Unassembled WGS sequence"/>
</dbReference>
<dbReference type="Gene3D" id="3.40.50.2020">
    <property type="match status" value="1"/>
</dbReference>
<dbReference type="PANTHER" id="PTHR47505">
    <property type="entry name" value="DNA UTILIZATION PROTEIN YHGH"/>
    <property type="match status" value="1"/>
</dbReference>
<protein>
    <submittedName>
        <fullName evidence="3">ComF family protein</fullName>
    </submittedName>
</protein>
<reference evidence="3 4" key="1">
    <citation type="submission" date="2018-03" db="EMBL/GenBank/DDBJ databases">
        <authorList>
            <person name="Keele B.F."/>
        </authorList>
    </citation>
    <scope>NUCLEOTIDE SEQUENCE [LARGE SCALE GENOMIC DNA]</scope>
    <source>
        <strain evidence="3 4">YL28-9</strain>
    </source>
</reference>
<evidence type="ECO:0000256" key="1">
    <source>
        <dbReference type="ARBA" id="ARBA00008007"/>
    </source>
</evidence>
<organism evidence="3 4">
    <name type="scientific">Pedobacter yulinensis</name>
    <dbReference type="NCBI Taxonomy" id="2126353"/>
    <lineage>
        <taxon>Bacteria</taxon>
        <taxon>Pseudomonadati</taxon>
        <taxon>Bacteroidota</taxon>
        <taxon>Sphingobacteriia</taxon>
        <taxon>Sphingobacteriales</taxon>
        <taxon>Sphingobacteriaceae</taxon>
        <taxon>Pedobacter</taxon>
    </lineage>
</organism>
<dbReference type="InterPro" id="IPR000836">
    <property type="entry name" value="PRTase_dom"/>
</dbReference>
<proteinExistence type="inferred from homology"/>
<comment type="similarity">
    <text evidence="1">Belongs to the ComF/GntX family.</text>
</comment>
<evidence type="ECO:0000313" key="4">
    <source>
        <dbReference type="Proteomes" id="UP000240912"/>
    </source>
</evidence>
<feature type="domain" description="Phosphoribosyltransferase" evidence="2">
    <location>
        <begin position="172"/>
        <end position="227"/>
    </location>
</feature>
<keyword evidence="4" id="KW-1185">Reference proteome</keyword>
<dbReference type="RefSeq" id="WP_107214127.1">
    <property type="nucleotide sequence ID" value="NZ_KZ686268.1"/>
</dbReference>
<dbReference type="EMBL" id="PYLS01000004">
    <property type="protein sequence ID" value="PST84072.1"/>
    <property type="molecule type" value="Genomic_DNA"/>
</dbReference>
<dbReference type="Pfam" id="PF00156">
    <property type="entry name" value="Pribosyltran"/>
    <property type="match status" value="1"/>
</dbReference>
<dbReference type="OrthoDB" id="9779910at2"/>
<dbReference type="InterPro" id="IPR051910">
    <property type="entry name" value="ComF/GntX_DNA_util-trans"/>
</dbReference>
<dbReference type="AlphaFoldDB" id="A0A2T3HNP5"/>
<dbReference type="PANTHER" id="PTHR47505:SF1">
    <property type="entry name" value="DNA UTILIZATION PROTEIN YHGH"/>
    <property type="match status" value="1"/>
</dbReference>
<dbReference type="InterPro" id="IPR029057">
    <property type="entry name" value="PRTase-like"/>
</dbReference>
<evidence type="ECO:0000313" key="3">
    <source>
        <dbReference type="EMBL" id="PST84072.1"/>
    </source>
</evidence>
<dbReference type="CDD" id="cd06223">
    <property type="entry name" value="PRTases_typeI"/>
    <property type="match status" value="1"/>
</dbReference>
<accession>A0A2T3HNP5</accession>
<dbReference type="SUPFAM" id="SSF53271">
    <property type="entry name" value="PRTase-like"/>
    <property type="match status" value="1"/>
</dbReference>
<evidence type="ECO:0000259" key="2">
    <source>
        <dbReference type="Pfam" id="PF00156"/>
    </source>
</evidence>